<dbReference type="InterPro" id="IPR010666">
    <property type="entry name" value="Znf_GRF"/>
</dbReference>
<dbReference type="GO" id="GO:0008270">
    <property type="term" value="F:zinc ion binding"/>
    <property type="evidence" value="ECO:0007669"/>
    <property type="project" value="UniProtKB-KW"/>
</dbReference>
<dbReference type="EMBL" id="JAEFBK010000013">
    <property type="protein sequence ID" value="KAG7533235.1"/>
    <property type="molecule type" value="Genomic_DNA"/>
</dbReference>
<keyword evidence="2 4" id="KW-0863">Zinc-finger</keyword>
<sequence>MLREVNPGTVTEVELDAEDRFKYLFIALGASIEGFKAMRKVLVIDATFLKTVYGGMLVIATAQDPNRHHYPIAFGVIDSENHASWNWFFRMLRKVVPDEDGLVFISDRHQSIIKGVMDVFPNASHGHCIWHLSQNLRPKLTGDKDLGVEKFKECAHIYTKTEFSIQYGDFRRRYPRAAEYLDNSIGVEQWARSHAERDKYNIYTSNSAESMNAVFKEVRKYHLLPMIDAILEKFSEWCFDIDKYPCIHGIAAAIKHCRNEWRTTDVSIYGLCSKYYLIETWALAYYKTIYVVPHESQWTFPADYEEKIAKPPDYKPKKGRNQETRFPSTGEKRRKRTQNKARPGINLESWLQPPPNDENVRMPISYTQSSESEPSEDMSWARADGNWGIPRYCFCGTYVKLVVCTTGNNQGRKEYKCPNYEDGGEHLQKWWDDAVNEEFSVVHNKFETQKESIHHAYQNPMLESLRESVRIMRAQLDDLEKRLEEKETQISKLRDLLAKW</sequence>
<evidence type="ECO:0000313" key="8">
    <source>
        <dbReference type="EMBL" id="KAG7533235.1"/>
    </source>
</evidence>
<evidence type="ECO:0000256" key="3">
    <source>
        <dbReference type="ARBA" id="ARBA00022833"/>
    </source>
</evidence>
<keyword evidence="3" id="KW-0862">Zinc</keyword>
<evidence type="ECO:0000313" key="9">
    <source>
        <dbReference type="Proteomes" id="UP000694240"/>
    </source>
</evidence>
<keyword evidence="5" id="KW-0175">Coiled coil</keyword>
<proteinExistence type="predicted"/>
<evidence type="ECO:0000256" key="4">
    <source>
        <dbReference type="PROSITE-ProRule" id="PRU01343"/>
    </source>
</evidence>
<gene>
    <name evidence="8" type="ORF">ISN45_Aa08g008750</name>
</gene>
<evidence type="ECO:0000256" key="6">
    <source>
        <dbReference type="SAM" id="MobiDB-lite"/>
    </source>
</evidence>
<dbReference type="Pfam" id="PF10551">
    <property type="entry name" value="MULE"/>
    <property type="match status" value="1"/>
</dbReference>
<dbReference type="Proteomes" id="UP000694240">
    <property type="component" value="Chromosome 13"/>
</dbReference>
<feature type="coiled-coil region" evidence="5">
    <location>
        <begin position="462"/>
        <end position="496"/>
    </location>
</feature>
<evidence type="ECO:0000256" key="5">
    <source>
        <dbReference type="SAM" id="Coils"/>
    </source>
</evidence>
<evidence type="ECO:0000256" key="1">
    <source>
        <dbReference type="ARBA" id="ARBA00022723"/>
    </source>
</evidence>
<organism evidence="8 9">
    <name type="scientific">Arabidopsis thaliana x Arabidopsis arenosa</name>
    <dbReference type="NCBI Taxonomy" id="1240361"/>
    <lineage>
        <taxon>Eukaryota</taxon>
        <taxon>Viridiplantae</taxon>
        <taxon>Streptophyta</taxon>
        <taxon>Embryophyta</taxon>
        <taxon>Tracheophyta</taxon>
        <taxon>Spermatophyta</taxon>
        <taxon>Magnoliopsida</taxon>
        <taxon>eudicotyledons</taxon>
        <taxon>Gunneridae</taxon>
        <taxon>Pentapetalae</taxon>
        <taxon>rosids</taxon>
        <taxon>malvids</taxon>
        <taxon>Brassicales</taxon>
        <taxon>Brassicaceae</taxon>
        <taxon>Camelineae</taxon>
        <taxon>Arabidopsis</taxon>
    </lineage>
</organism>
<name>A0A8T1XHG7_9BRAS</name>
<reference evidence="8 9" key="1">
    <citation type="submission" date="2020-12" db="EMBL/GenBank/DDBJ databases">
        <title>Concerted genomic and epigenomic changes stabilize Arabidopsis allopolyploids.</title>
        <authorList>
            <person name="Chen Z."/>
        </authorList>
    </citation>
    <scope>NUCLEOTIDE SEQUENCE [LARGE SCALE GENOMIC DNA]</scope>
    <source>
        <strain evidence="8">Allo738</strain>
        <tissue evidence="8">Leaf</tissue>
    </source>
</reference>
<dbReference type="PROSITE" id="PS51999">
    <property type="entry name" value="ZF_GRF"/>
    <property type="match status" value="1"/>
</dbReference>
<keyword evidence="1" id="KW-0479">Metal-binding</keyword>
<comment type="caution">
    <text evidence="8">The sequence shown here is derived from an EMBL/GenBank/DDBJ whole genome shotgun (WGS) entry which is preliminary data.</text>
</comment>
<evidence type="ECO:0000256" key="2">
    <source>
        <dbReference type="ARBA" id="ARBA00022771"/>
    </source>
</evidence>
<dbReference type="InterPro" id="IPR018289">
    <property type="entry name" value="MULE_transposase_dom"/>
</dbReference>
<evidence type="ECO:0000259" key="7">
    <source>
        <dbReference type="PROSITE" id="PS51999"/>
    </source>
</evidence>
<dbReference type="PANTHER" id="PTHR31973">
    <property type="entry name" value="POLYPROTEIN, PUTATIVE-RELATED"/>
    <property type="match status" value="1"/>
</dbReference>
<feature type="region of interest" description="Disordered" evidence="6">
    <location>
        <begin position="309"/>
        <end position="358"/>
    </location>
</feature>
<keyword evidence="9" id="KW-1185">Reference proteome</keyword>
<dbReference type="PANTHER" id="PTHR31973:SF187">
    <property type="entry name" value="MUTATOR TRANSPOSASE MUDRA PROTEIN"/>
    <property type="match status" value="1"/>
</dbReference>
<protein>
    <submittedName>
        <fullName evidence="8">MULE transposase domain</fullName>
    </submittedName>
</protein>
<feature type="domain" description="GRF-type" evidence="7">
    <location>
        <begin position="393"/>
        <end position="434"/>
    </location>
</feature>
<dbReference type="AlphaFoldDB" id="A0A8T1XHG7"/>
<accession>A0A8T1XHG7</accession>
<feature type="compositionally biased region" description="Basic and acidic residues" evidence="6">
    <location>
        <begin position="309"/>
        <end position="323"/>
    </location>
</feature>